<dbReference type="EMBL" id="MPKY01000001">
    <property type="protein sequence ID" value="OJT00419.1"/>
    <property type="molecule type" value="Genomic_DNA"/>
</dbReference>
<dbReference type="OrthoDB" id="8563324at2"/>
<name>A0A1M2UYP0_MARNT</name>
<evidence type="ECO:0000313" key="3">
    <source>
        <dbReference type="Proteomes" id="UP000183986"/>
    </source>
</evidence>
<dbReference type="Proteomes" id="UP000183986">
    <property type="component" value="Unassembled WGS sequence"/>
</dbReference>
<protein>
    <submittedName>
        <fullName evidence="2">Glycosyl transferase family 1</fullName>
    </submittedName>
</protein>
<keyword evidence="2" id="KW-0808">Transferase</keyword>
<dbReference type="RefSeq" id="WP_072677301.1">
    <property type="nucleotide sequence ID" value="NZ_MPKY01000001.1"/>
</dbReference>
<dbReference type="NCBIfam" id="TIGR04348">
    <property type="entry name" value="selenoneine biosynthesis selenosugar synthase SenB"/>
    <property type="match status" value="1"/>
</dbReference>
<reference evidence="2" key="1">
    <citation type="submission" date="2016-11" db="EMBL/GenBank/DDBJ databases">
        <title>Draft Genome Sequence of Marinobacter hydrocarbonoclasticus strain STW2, a polyaromatic aromatic hydrocarbon degrading and denitrifying bacterium from rhizosphere of Seagrass Enhalus acodoides.</title>
        <authorList>
            <person name="Ling J."/>
            <person name="Dong J."/>
        </authorList>
    </citation>
    <scope>NUCLEOTIDE SEQUENCE [LARGE SCALE GENOMIC DNA]</scope>
    <source>
        <strain evidence="2">STW2</strain>
    </source>
</reference>
<accession>A0A1M2UYP0</accession>
<comment type="caution">
    <text evidence="2">The sequence shown here is derived from an EMBL/GenBank/DDBJ whole genome shotgun (WGS) entry which is preliminary data.</text>
</comment>
<keyword evidence="3" id="KW-1185">Reference proteome</keyword>
<evidence type="ECO:0000259" key="1">
    <source>
        <dbReference type="Pfam" id="PF00534"/>
    </source>
</evidence>
<dbReference type="SUPFAM" id="SSF53756">
    <property type="entry name" value="UDP-Glycosyltransferase/glycogen phosphorylase"/>
    <property type="match status" value="1"/>
</dbReference>
<dbReference type="InterPro" id="IPR001296">
    <property type="entry name" value="Glyco_trans_1"/>
</dbReference>
<dbReference type="Pfam" id="PF00534">
    <property type="entry name" value="Glycos_transf_1"/>
    <property type="match status" value="1"/>
</dbReference>
<dbReference type="CDD" id="cd03801">
    <property type="entry name" value="GT4_PimA-like"/>
    <property type="match status" value="1"/>
</dbReference>
<dbReference type="GO" id="GO:0016757">
    <property type="term" value="F:glycosyltransferase activity"/>
    <property type="evidence" value="ECO:0007669"/>
    <property type="project" value="InterPro"/>
</dbReference>
<dbReference type="PANTHER" id="PTHR46660">
    <property type="match status" value="1"/>
</dbReference>
<sequence length="326" mass="35622">MNISILTPAGPDSKAGNRATALRWQQLLEQAGHQVTVVTGYDGEPTDLLIALHAWRSADAIQRFHTEWPEKPLIVALTGTDIYHHQYQYPEPTHASMAAASVLIGLHDLVAQDIPETFRHKLLTLRQSAAKPAVRGGSRLEPGQFNICVIGHLRAEKDSLRAAWASRLLPEESAIVVSCAGKPHNDEWRERALSESKDNPRFHWLGELDKAQLENLMAVSSLMVISSVMEGGANVVSEACRAGLPILASDIPGNRGLLGEHYPGYYPVKDEAALARLMRKAETEPEFLAQLTACVNELAETFTPERERQSLEQAVALALAAVNPAG</sequence>
<dbReference type="AlphaFoldDB" id="A0A1M2UYP0"/>
<dbReference type="Gene3D" id="3.40.50.2000">
    <property type="entry name" value="Glycogen Phosphorylase B"/>
    <property type="match status" value="1"/>
</dbReference>
<dbReference type="InterPro" id="IPR052622">
    <property type="entry name" value="Glycosyltransferase_G1"/>
</dbReference>
<organism evidence="2 3">
    <name type="scientific">Marinobacter nauticus</name>
    <name type="common">Marinobacter hydrocarbonoclasticus</name>
    <name type="synonym">Marinobacter aquaeolei</name>
    <dbReference type="NCBI Taxonomy" id="2743"/>
    <lineage>
        <taxon>Bacteria</taxon>
        <taxon>Pseudomonadati</taxon>
        <taxon>Pseudomonadota</taxon>
        <taxon>Gammaproteobacteria</taxon>
        <taxon>Pseudomonadales</taxon>
        <taxon>Marinobacteraceae</taxon>
        <taxon>Marinobacter</taxon>
    </lineage>
</organism>
<evidence type="ECO:0000313" key="2">
    <source>
        <dbReference type="EMBL" id="OJT00419.1"/>
    </source>
</evidence>
<proteinExistence type="predicted"/>
<dbReference type="InterPro" id="IPR027627">
    <property type="entry name" value="Glycosyltransferase_put"/>
</dbReference>
<feature type="domain" description="Glycosyl transferase family 1" evidence="1">
    <location>
        <begin position="139"/>
        <end position="291"/>
    </location>
</feature>
<gene>
    <name evidence="2" type="ORF">BEE62_10240</name>
</gene>
<dbReference type="PANTHER" id="PTHR46660:SF2">
    <property type="entry name" value="GLYCOSYLTRANSFERASE 1 DOMAIN-CONTAINING PROTEIN 1"/>
    <property type="match status" value="1"/>
</dbReference>